<dbReference type="Proteomes" id="UP000009168">
    <property type="component" value="Unassembled WGS sequence"/>
</dbReference>
<reference evidence="2" key="1">
    <citation type="journal article" date="2006" name="PLoS Biol.">
        <title>Macronuclear genome sequence of the ciliate Tetrahymena thermophila, a model eukaryote.</title>
        <authorList>
            <person name="Eisen J.A."/>
            <person name="Coyne R.S."/>
            <person name="Wu M."/>
            <person name="Wu D."/>
            <person name="Thiagarajan M."/>
            <person name="Wortman J.R."/>
            <person name="Badger J.H."/>
            <person name="Ren Q."/>
            <person name="Amedeo P."/>
            <person name="Jones K.M."/>
            <person name="Tallon L.J."/>
            <person name="Delcher A.L."/>
            <person name="Salzberg S.L."/>
            <person name="Silva J.C."/>
            <person name="Haas B.J."/>
            <person name="Majoros W.H."/>
            <person name="Farzad M."/>
            <person name="Carlton J.M."/>
            <person name="Smith R.K. Jr."/>
            <person name="Garg J."/>
            <person name="Pearlman R.E."/>
            <person name="Karrer K.M."/>
            <person name="Sun L."/>
            <person name="Manning G."/>
            <person name="Elde N.C."/>
            <person name="Turkewitz A.P."/>
            <person name="Asai D.J."/>
            <person name="Wilkes D.E."/>
            <person name="Wang Y."/>
            <person name="Cai H."/>
            <person name="Collins K."/>
            <person name="Stewart B.A."/>
            <person name="Lee S.R."/>
            <person name="Wilamowska K."/>
            <person name="Weinberg Z."/>
            <person name="Ruzzo W.L."/>
            <person name="Wloga D."/>
            <person name="Gaertig J."/>
            <person name="Frankel J."/>
            <person name="Tsao C.-C."/>
            <person name="Gorovsky M.A."/>
            <person name="Keeling P.J."/>
            <person name="Waller R.F."/>
            <person name="Patron N.J."/>
            <person name="Cherry J.M."/>
            <person name="Stover N.A."/>
            <person name="Krieger C.J."/>
            <person name="del Toro C."/>
            <person name="Ryder H.F."/>
            <person name="Williamson S.C."/>
            <person name="Barbeau R.A."/>
            <person name="Hamilton E.P."/>
            <person name="Orias E."/>
        </authorList>
    </citation>
    <scope>NUCLEOTIDE SEQUENCE [LARGE SCALE GENOMIC DNA]</scope>
    <source>
        <strain evidence="2">SB210</strain>
    </source>
</reference>
<protein>
    <submittedName>
        <fullName evidence="1">Uncharacterized protein</fullName>
    </submittedName>
</protein>
<dbReference type="GeneID" id="24441772"/>
<dbReference type="EMBL" id="GG662295">
    <property type="protein sequence ID" value="EWS71291.1"/>
    <property type="molecule type" value="Genomic_DNA"/>
</dbReference>
<keyword evidence="2" id="KW-1185">Reference proteome</keyword>
<name>W7XC62_TETTS</name>
<organism evidence="1 2">
    <name type="scientific">Tetrahymena thermophila (strain SB210)</name>
    <dbReference type="NCBI Taxonomy" id="312017"/>
    <lineage>
        <taxon>Eukaryota</taxon>
        <taxon>Sar</taxon>
        <taxon>Alveolata</taxon>
        <taxon>Ciliophora</taxon>
        <taxon>Intramacronucleata</taxon>
        <taxon>Oligohymenophorea</taxon>
        <taxon>Hymenostomatida</taxon>
        <taxon>Tetrahymenina</taxon>
        <taxon>Tetrahymenidae</taxon>
        <taxon>Tetrahymena</taxon>
    </lineage>
</organism>
<sequence length="108" mass="12986">NNKKKTRKKSIVKKALIFQSFLRQMMWLFITPSSAQVFNNSKIKYLQAFTILTCQSLKNKLDQERIDQKQFNIFSHKQYDQNYNYDIYINIQNSIQTLNLERLKSSIQ</sequence>
<feature type="non-terminal residue" evidence="1">
    <location>
        <position position="1"/>
    </location>
</feature>
<proteinExistence type="predicted"/>
<dbReference type="AlphaFoldDB" id="W7XC62"/>
<dbReference type="InParanoid" id="W7XC62"/>
<dbReference type="KEGG" id="tet:TTHERM_001128529"/>
<evidence type="ECO:0000313" key="2">
    <source>
        <dbReference type="Proteomes" id="UP000009168"/>
    </source>
</evidence>
<dbReference type="RefSeq" id="XP_012656170.1">
    <property type="nucleotide sequence ID" value="XM_012800716.1"/>
</dbReference>
<gene>
    <name evidence="1" type="ORF">TTHERM_001128529</name>
</gene>
<accession>W7XC62</accession>
<evidence type="ECO:0000313" key="1">
    <source>
        <dbReference type="EMBL" id="EWS71291.1"/>
    </source>
</evidence>